<organism evidence="3 4">
    <name type="scientific">Hypsizygus marmoreus</name>
    <name type="common">White beech mushroom</name>
    <name type="synonym">Agaricus marmoreus</name>
    <dbReference type="NCBI Taxonomy" id="39966"/>
    <lineage>
        <taxon>Eukaryota</taxon>
        <taxon>Fungi</taxon>
        <taxon>Dikarya</taxon>
        <taxon>Basidiomycota</taxon>
        <taxon>Agaricomycotina</taxon>
        <taxon>Agaricomycetes</taxon>
        <taxon>Agaricomycetidae</taxon>
        <taxon>Agaricales</taxon>
        <taxon>Tricholomatineae</taxon>
        <taxon>Lyophyllaceae</taxon>
        <taxon>Hypsizygus</taxon>
    </lineage>
</organism>
<evidence type="ECO:0000313" key="3">
    <source>
        <dbReference type="EMBL" id="RDB21388.1"/>
    </source>
</evidence>
<comment type="caution">
    <text evidence="3">The sequence shown here is derived from an EMBL/GenBank/DDBJ whole genome shotgun (WGS) entry which is preliminary data.</text>
</comment>
<dbReference type="PANTHER" id="PTHR14689">
    <property type="entry name" value="PHORBOL-ESTER_DAG-TYPE DOMAIN-CONTAINING PROTEIN"/>
    <property type="match status" value="1"/>
</dbReference>
<feature type="compositionally biased region" description="Acidic residues" evidence="1">
    <location>
        <begin position="363"/>
        <end position="379"/>
    </location>
</feature>
<feature type="compositionally biased region" description="Polar residues" evidence="1">
    <location>
        <begin position="1"/>
        <end position="34"/>
    </location>
</feature>
<dbReference type="Proteomes" id="UP000076154">
    <property type="component" value="Unassembled WGS sequence"/>
</dbReference>
<feature type="domain" description="DUF4211" evidence="2">
    <location>
        <begin position="215"/>
        <end position="349"/>
    </location>
</feature>
<protein>
    <submittedName>
        <fullName evidence="3">Uncharacterized protein C17H9.06c</fullName>
    </submittedName>
</protein>
<dbReference type="AlphaFoldDB" id="A0A369JHN9"/>
<keyword evidence="4" id="KW-1185">Reference proteome</keyword>
<dbReference type="STRING" id="39966.A0A369JHN9"/>
<proteinExistence type="predicted"/>
<dbReference type="EMBL" id="LUEZ02000055">
    <property type="protein sequence ID" value="RDB21388.1"/>
    <property type="molecule type" value="Genomic_DNA"/>
</dbReference>
<feature type="compositionally biased region" description="Basic and acidic residues" evidence="1">
    <location>
        <begin position="97"/>
        <end position="106"/>
    </location>
</feature>
<reference evidence="3" key="1">
    <citation type="submission" date="2018-04" db="EMBL/GenBank/DDBJ databases">
        <title>Whole genome sequencing of Hypsizygus marmoreus.</title>
        <authorList>
            <person name="Choi I.-G."/>
            <person name="Min B."/>
            <person name="Kim J.-G."/>
            <person name="Kim S."/>
            <person name="Oh Y.-L."/>
            <person name="Kong W.-S."/>
            <person name="Park H."/>
            <person name="Jeong J."/>
            <person name="Song E.-S."/>
        </authorList>
    </citation>
    <scope>NUCLEOTIDE SEQUENCE [LARGE SCALE GENOMIC DNA]</scope>
    <source>
        <strain evidence="3">51987-8</strain>
    </source>
</reference>
<feature type="compositionally biased region" description="Acidic residues" evidence="1">
    <location>
        <begin position="176"/>
        <end position="185"/>
    </location>
</feature>
<dbReference type="InParanoid" id="A0A369JHN9"/>
<dbReference type="GO" id="GO:0005634">
    <property type="term" value="C:nucleus"/>
    <property type="evidence" value="ECO:0007669"/>
    <property type="project" value="TreeGrafter"/>
</dbReference>
<dbReference type="Pfam" id="PF13926">
    <property type="entry name" value="DUF4211"/>
    <property type="match status" value="1"/>
</dbReference>
<evidence type="ECO:0000256" key="1">
    <source>
        <dbReference type="SAM" id="MobiDB-lite"/>
    </source>
</evidence>
<accession>A0A369JHN9</accession>
<evidence type="ECO:0000259" key="2">
    <source>
        <dbReference type="Pfam" id="PF13926"/>
    </source>
</evidence>
<feature type="compositionally biased region" description="Basic and acidic residues" evidence="1">
    <location>
        <begin position="134"/>
        <end position="160"/>
    </location>
</feature>
<dbReference type="InterPro" id="IPR025451">
    <property type="entry name" value="DUF4211"/>
</dbReference>
<name>A0A369JHN9_HYPMA</name>
<feature type="region of interest" description="Disordered" evidence="1">
    <location>
        <begin position="1"/>
        <end position="214"/>
    </location>
</feature>
<dbReference type="OrthoDB" id="21499at2759"/>
<feature type="compositionally biased region" description="Basic residues" evidence="1">
    <location>
        <begin position="86"/>
        <end position="96"/>
    </location>
</feature>
<evidence type="ECO:0000313" key="4">
    <source>
        <dbReference type="Proteomes" id="UP000076154"/>
    </source>
</evidence>
<gene>
    <name evidence="3" type="ORF">Hypma_011627</name>
</gene>
<feature type="region of interest" description="Disordered" evidence="1">
    <location>
        <begin position="358"/>
        <end position="382"/>
    </location>
</feature>
<sequence>MPPKTKNQSKLLRQTTLLGPTQTNRPSSSKSSPIATKRKRSTRSAMLRTHISDDDDDDAGLGAIKLQPQETHVVSSDSESEDLSHPAKKSRLRRGTQMRESEDDRHRTRRKRLTKGKKRVVASSSDDDEDLADEVEKERIIDTRLRARDKKTVFQKNLERLKRRKQGKPSESPSSGDEDDDDEPEHQDIPFKSAKPSSDFDSLFDEDSDASHSSDFIVEDDGTMAAPLPMQFSMESHQDLDYQFKKIFQFFVHIAVRPAKERREYMKEQFRKEEYFSVPLQTARRKISGLRDSLVASSVWRPDFKKPLETYPEFDLIPLDFAVPACDACHLGGRISTLIGRLSGLPYEKWGFEIKERHHSDSDDTSDGDSESSESDDSEKEPKVVEFHLGRFCAKRTRVYHEFTHWEYSLFKCIRDEVDELHASKQSGGFFRIAYAGGKKPPDDLDDADGICEWLDERKVIDMEWKKIQDMMESARHLDLASKRGDGDSD</sequence>
<feature type="compositionally biased region" description="Basic residues" evidence="1">
    <location>
        <begin position="107"/>
        <end position="120"/>
    </location>
</feature>
<dbReference type="PANTHER" id="PTHR14689:SF0">
    <property type="entry name" value="COILED-COIL DOMAIN-CONTAINING PROTEIN 82"/>
    <property type="match status" value="1"/>
</dbReference>